<proteinExistence type="predicted"/>
<dbReference type="EMBL" id="NFZX01000130">
    <property type="protein sequence ID" value="RFA31661.1"/>
    <property type="molecule type" value="Genomic_DNA"/>
</dbReference>
<name>A0A3E0WHM2_9BACI</name>
<accession>A0A3E0WHM2</accession>
<dbReference type="RefSeq" id="WP_116279829.1">
    <property type="nucleotide sequence ID" value="NZ_NFZX01000130.1"/>
</dbReference>
<dbReference type="AlphaFoldDB" id="A0A3E0WHM2"/>
<dbReference type="InterPro" id="IPR004991">
    <property type="entry name" value="Aerolysin-like"/>
</dbReference>
<evidence type="ECO:0000313" key="2">
    <source>
        <dbReference type="Proteomes" id="UP000256488"/>
    </source>
</evidence>
<gene>
    <name evidence="1" type="ORF">CAI16_20280</name>
</gene>
<organism evidence="1 2">
    <name type="scientific">Virgibacillus dokdonensis</name>
    <dbReference type="NCBI Taxonomy" id="302167"/>
    <lineage>
        <taxon>Bacteria</taxon>
        <taxon>Bacillati</taxon>
        <taxon>Bacillota</taxon>
        <taxon>Bacilli</taxon>
        <taxon>Bacillales</taxon>
        <taxon>Bacillaceae</taxon>
        <taxon>Virgibacillus</taxon>
    </lineage>
</organism>
<protein>
    <recommendedName>
        <fullName evidence="3">Toxin ETX/toxin MTX2</fullName>
    </recommendedName>
</protein>
<dbReference type="CDD" id="cd20226">
    <property type="entry name" value="PFM_Cry51Aa-like"/>
    <property type="match status" value="1"/>
</dbReference>
<dbReference type="SUPFAM" id="SSF56973">
    <property type="entry name" value="Aerolisin/ETX pore-forming domain"/>
    <property type="match status" value="1"/>
</dbReference>
<evidence type="ECO:0008006" key="3">
    <source>
        <dbReference type="Google" id="ProtNLM"/>
    </source>
</evidence>
<reference evidence="1 2" key="1">
    <citation type="submission" date="2017-05" db="EMBL/GenBank/DDBJ databases">
        <title>Virgibacillus sp. AK90 isolated from a saltern of Kakinada, India.</title>
        <authorList>
            <person name="Gupta V."/>
            <person name="Sidhu C."/>
            <person name="Korpole S."/>
            <person name="Pinnaka A.K."/>
        </authorList>
    </citation>
    <scope>NUCLEOTIDE SEQUENCE [LARGE SCALE GENOMIC DNA]</scope>
    <source>
        <strain evidence="1 2">AK90</strain>
    </source>
</reference>
<dbReference type="Gene3D" id="2.170.15.10">
    <property type="entry name" value="Proaerolysin, chain A, domain 3"/>
    <property type="match status" value="1"/>
</dbReference>
<evidence type="ECO:0000313" key="1">
    <source>
        <dbReference type="EMBL" id="RFA31661.1"/>
    </source>
</evidence>
<dbReference type="Pfam" id="PF03318">
    <property type="entry name" value="ETX_MTX2"/>
    <property type="match status" value="1"/>
</dbReference>
<comment type="caution">
    <text evidence="1">The sequence shown here is derived from an EMBL/GenBank/DDBJ whole genome shotgun (WGS) entry which is preliminary data.</text>
</comment>
<dbReference type="Proteomes" id="UP000256488">
    <property type="component" value="Unassembled WGS sequence"/>
</dbReference>
<sequence length="272" mass="30065">MAILDLRKALTEAGKIYAEQNDLNFQRLSDNLEFVNYNLELPQGDLRVDGTGRSIVARKEIINRTNKPTQPQTITFERKTEDTVTTKTTEGYEVGVSTEVSTNVNVYFAEFDITVSTSFKYNTSTETTYESKETISWTENIPIVVPPKTKTTIDFIITIGDFNVPVSFIATLAGGVIVNYKANPELFSFVPLTYRGLGGESVGDILARLYNINTRVNPTDAYLLDLEGSINLQGALGVQSSTEIRNQPLAGNPLPESVQTIPGTTRNQAVFF</sequence>